<dbReference type="SUPFAM" id="SSF53098">
    <property type="entry name" value="Ribonuclease H-like"/>
    <property type="match status" value="1"/>
</dbReference>
<reference evidence="2" key="1">
    <citation type="submission" date="2025-08" db="UniProtKB">
        <authorList>
            <consortium name="Ensembl"/>
        </authorList>
    </citation>
    <scope>IDENTIFICATION</scope>
</reference>
<dbReference type="InterPro" id="IPR008906">
    <property type="entry name" value="HATC_C_dom"/>
</dbReference>
<feature type="domain" description="HAT C-terminal dimerisation" evidence="1">
    <location>
        <begin position="492"/>
        <end position="555"/>
    </location>
</feature>
<dbReference type="AlphaFoldDB" id="A0A8C1QN93"/>
<organism evidence="2 3">
    <name type="scientific">Cyprinus carpio</name>
    <name type="common">Common carp</name>
    <dbReference type="NCBI Taxonomy" id="7962"/>
    <lineage>
        <taxon>Eukaryota</taxon>
        <taxon>Metazoa</taxon>
        <taxon>Chordata</taxon>
        <taxon>Craniata</taxon>
        <taxon>Vertebrata</taxon>
        <taxon>Euteleostomi</taxon>
        <taxon>Actinopterygii</taxon>
        <taxon>Neopterygii</taxon>
        <taxon>Teleostei</taxon>
        <taxon>Ostariophysi</taxon>
        <taxon>Cypriniformes</taxon>
        <taxon>Cyprinidae</taxon>
        <taxon>Cyprininae</taxon>
        <taxon>Cyprinus</taxon>
    </lineage>
</organism>
<evidence type="ECO:0000313" key="2">
    <source>
        <dbReference type="Ensembl" id="ENSCCRP00010052378.1"/>
    </source>
</evidence>
<dbReference type="Ensembl" id="ENSCCRT00010057444.1">
    <property type="protein sequence ID" value="ENSCCRP00010052378.1"/>
    <property type="gene ID" value="ENSCCRG00010022206.1"/>
</dbReference>
<protein>
    <recommendedName>
        <fullName evidence="1">HAT C-terminal dimerisation domain-containing protein</fullName>
    </recommendedName>
</protein>
<evidence type="ECO:0000259" key="1">
    <source>
        <dbReference type="Pfam" id="PF05699"/>
    </source>
</evidence>
<dbReference type="Pfam" id="PF05699">
    <property type="entry name" value="Dimer_Tnp_hAT"/>
    <property type="match status" value="1"/>
</dbReference>
<dbReference type="PANTHER" id="PTHR37162:SF10">
    <property type="entry name" value="DUF4371 DOMAIN-CONTAINING PROTEIN"/>
    <property type="match status" value="1"/>
</dbReference>
<keyword evidence="3" id="KW-1185">Reference proteome</keyword>
<evidence type="ECO:0000313" key="3">
    <source>
        <dbReference type="Proteomes" id="UP000694427"/>
    </source>
</evidence>
<dbReference type="InterPro" id="IPR012337">
    <property type="entry name" value="RNaseH-like_sf"/>
</dbReference>
<sequence>LPKSKKRACTFNDDLQKEFKFLKRESTSEASKLRCDICGARFSIAHGGRADITQHMHTKKHMDAAKCKCATPIVSNFFVKQSCESDKVHASEGLFAYHSVIHGHSFRSADCTAKFIKKLYDPKFSSARTKSETIKCNVLGPLSEEEVQHDLYKCSFVTLTVEASNHKDIKLFPVLVRYFKPLEGVKVKIIEFSSLPGETSDLQTAYISHVIEKHGLAQKIVALCVDNTNTNFGGVKRAGKGNIWRKLQIQLGRDILGIGCNAHIIHNTLQTAVDVYKYFHIYTVRVKELKEFCDFVQLDYQKLLEHGSTRFLSLGPSLERILHLFDGLRAYFLSQEKCPKFLKDTFSNPCTKLWLGFALKQYICHRSGFAHLSFFIPSDIKTQLDTLVEAGDIKADDFYCAVRSFYSASVDYFDNWSCSLENTKELEWVLLRSFPEWRDIQSSLSNFYSKIPALTSVDKTMLFDEWACAKNIVTCHITEWNKNKVAVSDRWRDVFSEMGSNSLNFGVLSLAVAFVLCLPGTSAPVERVFSLMNASWTDEKSRQSVTTMKAMLFVRINFGLDCSAFYDKLLKDKRTLAKIGSSEKYKTATVNDAVAPSCSH</sequence>
<reference evidence="2" key="2">
    <citation type="submission" date="2025-09" db="UniProtKB">
        <authorList>
            <consortium name="Ensembl"/>
        </authorList>
    </citation>
    <scope>IDENTIFICATION</scope>
</reference>
<dbReference type="PANTHER" id="PTHR37162">
    <property type="entry name" value="HAT FAMILY DIMERISATION DOMAINCONTAINING PROTEIN-RELATED"/>
    <property type="match status" value="1"/>
</dbReference>
<dbReference type="Proteomes" id="UP000694427">
    <property type="component" value="Unplaced"/>
</dbReference>
<dbReference type="GO" id="GO:0046983">
    <property type="term" value="F:protein dimerization activity"/>
    <property type="evidence" value="ECO:0007669"/>
    <property type="project" value="InterPro"/>
</dbReference>
<accession>A0A8C1QN93</accession>
<proteinExistence type="predicted"/>
<name>A0A8C1QN93_CYPCA</name>